<dbReference type="AlphaFoldDB" id="A0AAU8DVP0"/>
<feature type="transmembrane region" description="Helical" evidence="1">
    <location>
        <begin position="388"/>
        <end position="412"/>
    </location>
</feature>
<proteinExistence type="predicted"/>
<keyword evidence="1" id="KW-0812">Transmembrane</keyword>
<organism evidence="2">
    <name type="scientific">Nakamurella sp. A5-74</name>
    <dbReference type="NCBI Taxonomy" id="3158264"/>
    <lineage>
        <taxon>Bacteria</taxon>
        <taxon>Bacillati</taxon>
        <taxon>Actinomycetota</taxon>
        <taxon>Actinomycetes</taxon>
        <taxon>Nakamurellales</taxon>
        <taxon>Nakamurellaceae</taxon>
        <taxon>Nakamurella</taxon>
    </lineage>
</organism>
<keyword evidence="1" id="KW-0472">Membrane</keyword>
<feature type="transmembrane region" description="Helical" evidence="1">
    <location>
        <begin position="121"/>
        <end position="144"/>
    </location>
</feature>
<dbReference type="EMBL" id="CP159218">
    <property type="protein sequence ID" value="XCG65267.1"/>
    <property type="molecule type" value="Genomic_DNA"/>
</dbReference>
<feature type="transmembrane region" description="Helical" evidence="1">
    <location>
        <begin position="347"/>
        <end position="367"/>
    </location>
</feature>
<keyword evidence="1" id="KW-1133">Transmembrane helix</keyword>
<feature type="transmembrane region" description="Helical" evidence="1">
    <location>
        <begin position="174"/>
        <end position="194"/>
    </location>
</feature>
<evidence type="ECO:0000313" key="2">
    <source>
        <dbReference type="EMBL" id="XCG65267.1"/>
    </source>
</evidence>
<feature type="transmembrane region" description="Helical" evidence="1">
    <location>
        <begin position="33"/>
        <end position="52"/>
    </location>
</feature>
<sequence>MAESAVAPAPERSPAIGTTLRARGRRAATDVRLYLLAVVVSGAGVAVMMRLWRVDWRVPFVYQGDALGSAAHFVTTLETGWYESQPRLGFPYGQHYHDFPFSDDLHLVFAKVLGWVTGGHWVAAFNGYYLLTFPLAAAGAVWFLRQCRLTGPTTVVLAVLYSVAPYHLQRNEAHLFLSGYYLIPVAMVLVLRVVRGQPLWGTRPRPRPDTGAVARVRSVLTGRGAGTVVILGLLVTSGVYYAVFVLLLLAVAALVAVAGHRSWSRFRGAVMAGIVGVGWFGMALLPDLLHAWKYGSDGDAFSRGGDGPQFLGLRIFGMLMPSPDHPIPELAALRKWFVARYPPDAEWPALGLVGTIGFLLLLGVGLGRMMRTSAGPVRPGSRLEAFGALAGLSLIATLVATTGGLGLVVSMITPAMRAWNRMVIVIALLALAGFGLTLEAVAVRLRRRWAEPGRRHAPGRPPMPVQRIVLVLSVLTLLVGGADQSLPSAVQQPSTVASFESDESFFVEVEASLPAGAAVFQLPFRAYPEGELIDGTTESDQLRGLLHTRSLRFSAGGIKGRPQTDWPAEVVALPTADFLTDIAIVGYSGIVIDRLAVPDRGASLLRRLEPTLRQPTVTSVDGRFAYLSLDTVLAGVESSMTPQQRARHTAEITHGATS</sequence>
<accession>A0AAU8DVP0</accession>
<feature type="transmembrane region" description="Helical" evidence="1">
    <location>
        <begin position="266"/>
        <end position="285"/>
    </location>
</feature>
<name>A0AAU8DVP0_9ACTN</name>
<evidence type="ECO:0008006" key="3">
    <source>
        <dbReference type="Google" id="ProtNLM"/>
    </source>
</evidence>
<gene>
    <name evidence="2" type="ORF">ABLG96_08255</name>
</gene>
<feature type="transmembrane region" description="Helical" evidence="1">
    <location>
        <begin position="418"/>
        <end position="443"/>
    </location>
</feature>
<evidence type="ECO:0000256" key="1">
    <source>
        <dbReference type="SAM" id="Phobius"/>
    </source>
</evidence>
<protein>
    <recommendedName>
        <fullName evidence="3">YfhO family protein</fullName>
    </recommendedName>
</protein>
<reference evidence="2" key="1">
    <citation type="submission" date="2024-05" db="EMBL/GenBank/DDBJ databases">
        <authorList>
            <person name="Cai S.Y."/>
            <person name="Jin L.M."/>
            <person name="Li H.R."/>
        </authorList>
    </citation>
    <scope>NUCLEOTIDE SEQUENCE</scope>
    <source>
        <strain evidence="2">A5-74</strain>
    </source>
</reference>
<dbReference type="RefSeq" id="WP_353650872.1">
    <property type="nucleotide sequence ID" value="NZ_CP159218.1"/>
</dbReference>